<dbReference type="PROSITE" id="PS50853">
    <property type="entry name" value="FN3"/>
    <property type="match status" value="1"/>
</dbReference>
<dbReference type="Gene3D" id="2.170.15.10">
    <property type="entry name" value="Proaerolysin, chain A, domain 3"/>
    <property type="match status" value="1"/>
</dbReference>
<dbReference type="RefSeq" id="WP_055073303.1">
    <property type="nucleotide sequence ID" value="NZ_CYXY01000019.1"/>
</dbReference>
<organism evidence="4 5">
    <name type="scientific">Anaerostipes hadrus</name>
    <dbReference type="NCBI Taxonomy" id="649756"/>
    <lineage>
        <taxon>Bacteria</taxon>
        <taxon>Bacillati</taxon>
        <taxon>Bacillota</taxon>
        <taxon>Clostridia</taxon>
        <taxon>Lachnospirales</taxon>
        <taxon>Lachnospiraceae</taxon>
        <taxon>Anaerostipes</taxon>
    </lineage>
</organism>
<evidence type="ECO:0000313" key="4">
    <source>
        <dbReference type="EMBL" id="CUN12154.1"/>
    </source>
</evidence>
<evidence type="ECO:0000259" key="3">
    <source>
        <dbReference type="PROSITE" id="PS50853"/>
    </source>
</evidence>
<feature type="region of interest" description="Disordered" evidence="1">
    <location>
        <begin position="262"/>
        <end position="309"/>
    </location>
</feature>
<feature type="compositionally biased region" description="Basic and acidic residues" evidence="1">
    <location>
        <begin position="266"/>
        <end position="275"/>
    </location>
</feature>
<dbReference type="Pfam" id="PF00041">
    <property type="entry name" value="fn3"/>
    <property type="match status" value="1"/>
</dbReference>
<evidence type="ECO:0000313" key="5">
    <source>
        <dbReference type="Proteomes" id="UP000095553"/>
    </source>
</evidence>
<evidence type="ECO:0000256" key="1">
    <source>
        <dbReference type="SAM" id="MobiDB-lite"/>
    </source>
</evidence>
<accession>A0A173UBE7</accession>
<dbReference type="EMBL" id="CYXY01000019">
    <property type="protein sequence ID" value="CUN12154.1"/>
    <property type="molecule type" value="Genomic_DNA"/>
</dbReference>
<dbReference type="InterPro" id="IPR003961">
    <property type="entry name" value="FN3_dom"/>
</dbReference>
<reference evidence="4 5" key="1">
    <citation type="submission" date="2015-09" db="EMBL/GenBank/DDBJ databases">
        <authorList>
            <consortium name="Pathogen Informatics"/>
        </authorList>
    </citation>
    <scope>NUCLEOTIDE SEQUENCE [LARGE SCALE GENOMIC DNA]</scope>
    <source>
        <strain evidence="4 5">2789STDY5834959</strain>
    </source>
</reference>
<evidence type="ECO:0000256" key="2">
    <source>
        <dbReference type="SAM" id="SignalP"/>
    </source>
</evidence>
<feature type="region of interest" description="Disordered" evidence="1">
    <location>
        <begin position="190"/>
        <end position="209"/>
    </location>
</feature>
<name>A0A173UBE7_ANAHA</name>
<sequence>MKKNLKNLWGKRIFSSFLSISFLLSGISPAFNVSAASPASVPDTLTLKESAGVCSGNSVAFNVRSNAFNSSKLKFYQDMLSGSHTKTNASTKSGAPNATSAEDWFDIAYILHRNRQSQSGTSNYSSRMEAMRYSTIAEYNNTGKISNNEYKGGYVWHIHRNGFNYSNSLSNANTDIRKKLYEYYLAQHTSGSNKKGWNSSDKSATNSFKSLEDNTNQDVFWSILSLNRSEGDNRRRGHGSALIAVFYDFKVSPVLQEDTGTTYIRTRSDDSDKNESFVSSFTNDTPQSANAEYTGSTENTVSHTSNISGSSSYTMGHSVTVGTSVNFGAFASGSVDYTFDYSNTVEKGWSKEDSVSKTEKKEDKSSISLPAYSAIKMKRTTSDSEEVTTYNCPVILTYKVMLLEHVLNASNDEANAATATLGIFGSNSISAREDLKTYLTDNLNIKDTNRNVTWSSFASNANTKQAFHYALSNTAQYIPMSSAGATYSVNLKTINITYDGLISTRALSRIETADNTNHKNLPAGTSMNVSDIKLKGINAAGTDYIGFNQNRGHWILTDATGHEDTSGKIATLTTDRTGKVSLNATAPGTIYLEYVIDENCYATASKPDIFMTNDKLASTAVIKIHVEKCESHHYKNIRTEATPTQDGSIIKRCSICNDSQLVQTIAKPDVYTITKNTYNGKVLKPSVTITDCNGKKLSPSSYEILYKKTGKNVGTYQAQINFRGDYTGSKTISYQILPKNCSLRSVKAKKKSFTVRWKKLSTKMPTKRISGYQVQYSEKPNFSKSKIKKVSGYKKTSVTIKKLKSKKKYYVRIRTILKSGGKTYYSNWSGSKGVKAK</sequence>
<gene>
    <name evidence="4" type="ORF">ERS852571_02652</name>
</gene>
<proteinExistence type="predicted"/>
<feature type="domain" description="Fibronectin type-III" evidence="3">
    <location>
        <begin position="737"/>
        <end position="837"/>
    </location>
</feature>
<dbReference type="InterPro" id="IPR013783">
    <property type="entry name" value="Ig-like_fold"/>
</dbReference>
<keyword evidence="2" id="KW-0732">Signal</keyword>
<dbReference type="Proteomes" id="UP000095553">
    <property type="component" value="Unassembled WGS sequence"/>
</dbReference>
<dbReference type="Gene3D" id="2.60.40.10">
    <property type="entry name" value="Immunoglobulins"/>
    <property type="match status" value="1"/>
</dbReference>
<feature type="compositionally biased region" description="Polar residues" evidence="1">
    <location>
        <begin position="276"/>
        <end position="309"/>
    </location>
</feature>
<dbReference type="AlphaFoldDB" id="A0A173UBE7"/>
<dbReference type="InterPro" id="IPR036116">
    <property type="entry name" value="FN3_sf"/>
</dbReference>
<feature type="chain" id="PRO_5038529515" evidence="2">
    <location>
        <begin position="31"/>
        <end position="837"/>
    </location>
</feature>
<dbReference type="SUPFAM" id="SSF49265">
    <property type="entry name" value="Fibronectin type III"/>
    <property type="match status" value="1"/>
</dbReference>
<protein>
    <submittedName>
        <fullName evidence="4">Fibronectin type III domain</fullName>
    </submittedName>
</protein>
<feature type="signal peptide" evidence="2">
    <location>
        <begin position="1"/>
        <end position="30"/>
    </location>
</feature>